<feature type="region of interest" description="Disordered" evidence="1">
    <location>
        <begin position="38"/>
        <end position="59"/>
    </location>
</feature>
<organism evidence="2 3">
    <name type="scientific">Streptomyces roseochromogenus subsp. oscitans DS 12.976</name>
    <dbReference type="NCBI Taxonomy" id="1352936"/>
    <lineage>
        <taxon>Bacteria</taxon>
        <taxon>Bacillati</taxon>
        <taxon>Actinomycetota</taxon>
        <taxon>Actinomycetes</taxon>
        <taxon>Kitasatosporales</taxon>
        <taxon>Streptomycetaceae</taxon>
        <taxon>Streptomyces</taxon>
    </lineage>
</organism>
<dbReference type="PATRIC" id="fig|1352936.5.peg.9037"/>
<evidence type="ECO:0000256" key="1">
    <source>
        <dbReference type="SAM" id="MobiDB-lite"/>
    </source>
</evidence>
<sequence length="122" mass="12721">MFCTPRQAFTPYRPCFRKYHSASGVPLSRALLRRAEHRAGGRIGEDPEDGDAVVVGLGDRPAGPQEVPLVLDGVVHGPLPAVVELPSPDVAVTRAAEAQPAWTVSVRGGAAEDSGTSPASRG</sequence>
<proteinExistence type="predicted"/>
<evidence type="ECO:0000313" key="3">
    <source>
        <dbReference type="Proteomes" id="UP000017984"/>
    </source>
</evidence>
<keyword evidence="3" id="KW-1185">Reference proteome</keyword>
<dbReference type="Proteomes" id="UP000017984">
    <property type="component" value="Chromosome"/>
</dbReference>
<dbReference type="AlphaFoldDB" id="V6JI49"/>
<evidence type="ECO:0000313" key="2">
    <source>
        <dbReference type="EMBL" id="EST18806.1"/>
    </source>
</evidence>
<name>V6JI49_STRRC</name>
<protein>
    <submittedName>
        <fullName evidence="2">Uncharacterized protein</fullName>
    </submittedName>
</protein>
<accession>V6JI49</accession>
<comment type="caution">
    <text evidence="2">The sequence shown here is derived from an EMBL/GenBank/DDBJ whole genome shotgun (WGS) entry which is preliminary data.</text>
</comment>
<dbReference type="STRING" id="1352936.M878_43615"/>
<reference evidence="2 3" key="1">
    <citation type="journal article" date="2014" name="Genome Announc.">
        <title>Draft Genome Sequence of Streptomyces roseochromogenes subsp. oscitans DS 12.976, Producer of the Aminocoumarin Antibiotic Clorobiocin.</title>
        <authorList>
            <person name="Ruckert C."/>
            <person name="Kalinowski J."/>
            <person name="Heide L."/>
            <person name="Apel A.K."/>
        </authorList>
    </citation>
    <scope>NUCLEOTIDE SEQUENCE [LARGE SCALE GENOMIC DNA]</scope>
    <source>
        <strain evidence="2 3">DS 12.976</strain>
    </source>
</reference>
<dbReference type="HOGENOM" id="CLU_2025494_0_0_11"/>
<dbReference type="EMBL" id="AWQX01000386">
    <property type="protein sequence ID" value="EST18806.1"/>
    <property type="molecule type" value="Genomic_DNA"/>
</dbReference>
<gene>
    <name evidence="2" type="ORF">M878_43615</name>
</gene>